<dbReference type="Proteomes" id="UP000306416">
    <property type="component" value="Unassembled WGS sequence"/>
</dbReference>
<dbReference type="RefSeq" id="WP_135870475.1">
    <property type="nucleotide sequence ID" value="NZ_SRSC01000003.1"/>
</dbReference>
<evidence type="ECO:0008006" key="3">
    <source>
        <dbReference type="Google" id="ProtNLM"/>
    </source>
</evidence>
<dbReference type="EMBL" id="SRSC01000003">
    <property type="protein sequence ID" value="TGU71036.1"/>
    <property type="molecule type" value="Genomic_DNA"/>
</dbReference>
<proteinExistence type="predicted"/>
<keyword evidence="2" id="KW-1185">Reference proteome</keyword>
<comment type="caution">
    <text evidence="1">The sequence shown here is derived from an EMBL/GenBank/DDBJ whole genome shotgun (WGS) entry which is preliminary data.</text>
</comment>
<dbReference type="PROSITE" id="PS51257">
    <property type="entry name" value="PROKAR_LIPOPROTEIN"/>
    <property type="match status" value="1"/>
</dbReference>
<gene>
    <name evidence="1" type="ORF">E4633_11845</name>
</gene>
<evidence type="ECO:0000313" key="2">
    <source>
        <dbReference type="Proteomes" id="UP000306416"/>
    </source>
</evidence>
<dbReference type="AlphaFoldDB" id="A0A4S1CDG6"/>
<organism evidence="1 2">
    <name type="scientific">Geomonas terrae</name>
    <dbReference type="NCBI Taxonomy" id="2562681"/>
    <lineage>
        <taxon>Bacteria</taxon>
        <taxon>Pseudomonadati</taxon>
        <taxon>Thermodesulfobacteriota</taxon>
        <taxon>Desulfuromonadia</taxon>
        <taxon>Geobacterales</taxon>
        <taxon>Geobacteraceae</taxon>
        <taxon>Geomonas</taxon>
    </lineage>
</organism>
<sequence length="234" mass="26064">MELTIRTLAFVSIFSLAGCATQGVNSTHYTAPVQAKIANEATVQKQNTQVWDGLVKEISKSFYVINNIDKESRIINISFSTNTPSDYVDCGFTERTYTQGNNVEKFDYRVAGKSRFKMAGDQQPHPAWASYAIVVREPSLEGRMNIYVAPAESDKNSTQVTVNTRYIWTVKVKGEMYNEHANRNTVFIGNIPESTSNTMFNTNTTGEYDAGKGTIIKCVSTGKLENEILGLLKK</sequence>
<protein>
    <recommendedName>
        <fullName evidence="3">Lipoprotein</fullName>
    </recommendedName>
</protein>
<evidence type="ECO:0000313" key="1">
    <source>
        <dbReference type="EMBL" id="TGU71036.1"/>
    </source>
</evidence>
<reference evidence="1 2" key="1">
    <citation type="submission" date="2019-04" db="EMBL/GenBank/DDBJ databases">
        <title>Geobacter oryzae sp. nov., ferric-reducing bacteria isolated from paddy soil.</title>
        <authorList>
            <person name="Xu Z."/>
            <person name="Masuda Y."/>
            <person name="Itoh H."/>
            <person name="Senoo K."/>
        </authorList>
    </citation>
    <scope>NUCLEOTIDE SEQUENCE [LARGE SCALE GENOMIC DNA]</scope>
    <source>
        <strain evidence="1 2">Red111</strain>
    </source>
</reference>
<accession>A0A4S1CDG6</accession>
<name>A0A4S1CDG6_9BACT</name>